<dbReference type="SUPFAM" id="SSF56091">
    <property type="entry name" value="DNA ligase/mRNA capping enzyme, catalytic domain"/>
    <property type="match status" value="1"/>
</dbReference>
<dbReference type="SMART" id="SM00532">
    <property type="entry name" value="LIGANc"/>
    <property type="match status" value="1"/>
</dbReference>
<feature type="binding site" evidence="14">
    <location>
        <position position="333"/>
    </location>
    <ligand>
        <name>NAD(+)</name>
        <dbReference type="ChEBI" id="CHEBI:57540"/>
    </ligand>
</feature>
<dbReference type="SMART" id="SM00292">
    <property type="entry name" value="BRCT"/>
    <property type="match status" value="1"/>
</dbReference>
<evidence type="ECO:0000313" key="16">
    <source>
        <dbReference type="EMBL" id="OGD38749.1"/>
    </source>
</evidence>
<dbReference type="Pfam" id="PF01653">
    <property type="entry name" value="DNA_ligase_aden"/>
    <property type="match status" value="2"/>
</dbReference>
<dbReference type="NCBIfam" id="NF005932">
    <property type="entry name" value="PRK07956.1"/>
    <property type="match status" value="1"/>
</dbReference>
<keyword evidence="14" id="KW-0464">Manganese</keyword>
<gene>
    <name evidence="14" type="primary">ligA</name>
    <name evidence="16" type="ORF">A2907_01620</name>
</gene>
<dbReference type="Gene3D" id="1.10.287.610">
    <property type="entry name" value="Helix hairpin bin"/>
    <property type="match status" value="1"/>
</dbReference>
<dbReference type="InterPro" id="IPR004150">
    <property type="entry name" value="NAD_DNA_ligase_OB"/>
</dbReference>
<feature type="binding site" evidence="14">
    <location>
        <begin position="83"/>
        <end position="84"/>
    </location>
    <ligand>
        <name>NAD(+)</name>
        <dbReference type="ChEBI" id="CHEBI:57540"/>
    </ligand>
</feature>
<dbReference type="InterPro" id="IPR004149">
    <property type="entry name" value="Znf_DNAligase_C4"/>
</dbReference>
<dbReference type="PROSITE" id="PS50172">
    <property type="entry name" value="BRCT"/>
    <property type="match status" value="1"/>
</dbReference>
<feature type="active site" description="N6-AMP-lysine intermediate" evidence="14">
    <location>
        <position position="116"/>
    </location>
</feature>
<keyword evidence="5 14" id="KW-0235">DNA replication</keyword>
<feature type="domain" description="BRCT" evidence="15">
    <location>
        <begin position="622"/>
        <end position="698"/>
    </location>
</feature>
<comment type="caution">
    <text evidence="16">The sequence shown here is derived from an EMBL/GenBank/DDBJ whole genome shotgun (WGS) entry which is preliminary data.</text>
</comment>
<name>A0A1F5C7A7_9BACT</name>
<evidence type="ECO:0000256" key="7">
    <source>
        <dbReference type="ARBA" id="ARBA00022763"/>
    </source>
</evidence>
<accession>A0A1F5C7A7</accession>
<feature type="binding site" evidence="14">
    <location>
        <position position="427"/>
    </location>
    <ligand>
        <name>Zn(2+)</name>
        <dbReference type="ChEBI" id="CHEBI:29105"/>
    </ligand>
</feature>
<dbReference type="InterPro" id="IPR013840">
    <property type="entry name" value="DNAligase_N"/>
</dbReference>
<dbReference type="Gene3D" id="6.20.10.30">
    <property type="match status" value="1"/>
</dbReference>
<evidence type="ECO:0000256" key="10">
    <source>
        <dbReference type="ARBA" id="ARBA00023027"/>
    </source>
</evidence>
<dbReference type="GO" id="GO:0006260">
    <property type="term" value="P:DNA replication"/>
    <property type="evidence" value="ECO:0007669"/>
    <property type="project" value="UniProtKB-KW"/>
</dbReference>
<keyword evidence="8 14" id="KW-0862">Zinc</keyword>
<dbReference type="PIRSF" id="PIRSF001604">
    <property type="entry name" value="LigA"/>
    <property type="match status" value="1"/>
</dbReference>
<dbReference type="CDD" id="cd00114">
    <property type="entry name" value="LIGANc"/>
    <property type="match status" value="1"/>
</dbReference>
<keyword evidence="6 14" id="KW-0479">Metal-binding</keyword>
<evidence type="ECO:0000256" key="9">
    <source>
        <dbReference type="ARBA" id="ARBA00022842"/>
    </source>
</evidence>
<feature type="binding site" evidence="14">
    <location>
        <position position="195"/>
    </location>
    <ligand>
        <name>NAD(+)</name>
        <dbReference type="ChEBI" id="CHEBI:57540"/>
    </ligand>
</feature>
<comment type="function">
    <text evidence="1 14">DNA ligase that catalyzes the formation of phosphodiester linkages between 5'-phosphoryl and 3'-hydroxyl groups in double-stranded DNA using NAD as a coenzyme and as the energy source for the reaction. It is essential for DNA replication and repair of damaged DNA.</text>
</comment>
<evidence type="ECO:0000256" key="6">
    <source>
        <dbReference type="ARBA" id="ARBA00022723"/>
    </source>
</evidence>
<comment type="cofactor">
    <cofactor evidence="14">
        <name>Mg(2+)</name>
        <dbReference type="ChEBI" id="CHEBI:18420"/>
    </cofactor>
    <cofactor evidence="14">
        <name>Mn(2+)</name>
        <dbReference type="ChEBI" id="CHEBI:29035"/>
    </cofactor>
</comment>
<dbReference type="SMART" id="SM00278">
    <property type="entry name" value="HhH1"/>
    <property type="match status" value="1"/>
</dbReference>
<dbReference type="SUPFAM" id="SSF47781">
    <property type="entry name" value="RuvA domain 2-like"/>
    <property type="match status" value="1"/>
</dbReference>
<dbReference type="Gene3D" id="1.10.150.20">
    <property type="entry name" value="5' to 3' exonuclease, C-terminal subdomain"/>
    <property type="match status" value="2"/>
</dbReference>
<comment type="catalytic activity">
    <reaction evidence="12 14">
        <text>NAD(+) + (deoxyribonucleotide)n-3'-hydroxyl + 5'-phospho-(deoxyribonucleotide)m = (deoxyribonucleotide)n+m + AMP + beta-nicotinamide D-nucleotide.</text>
        <dbReference type="EC" id="6.5.1.2"/>
    </reaction>
</comment>
<dbReference type="GO" id="GO:0003911">
    <property type="term" value="F:DNA ligase (NAD+) activity"/>
    <property type="evidence" value="ECO:0007669"/>
    <property type="project" value="UniProtKB-UniRule"/>
</dbReference>
<evidence type="ECO:0000259" key="15">
    <source>
        <dbReference type="PROSITE" id="PS50172"/>
    </source>
</evidence>
<evidence type="ECO:0000256" key="11">
    <source>
        <dbReference type="ARBA" id="ARBA00023204"/>
    </source>
</evidence>
<dbReference type="InterPro" id="IPR001357">
    <property type="entry name" value="BRCT_dom"/>
</dbReference>
<keyword evidence="10 14" id="KW-0520">NAD</keyword>
<keyword evidence="9 14" id="KW-0460">Magnesium</keyword>
<dbReference type="InterPro" id="IPR010994">
    <property type="entry name" value="RuvA_2-like"/>
</dbReference>
<dbReference type="PROSITE" id="PS01056">
    <property type="entry name" value="DNA_LIGASE_N2"/>
    <property type="match status" value="1"/>
</dbReference>
<feature type="binding site" evidence="14">
    <location>
        <position position="114"/>
    </location>
    <ligand>
        <name>NAD(+)</name>
        <dbReference type="ChEBI" id="CHEBI:57540"/>
    </ligand>
</feature>
<organism evidence="16 17">
    <name type="scientific">Candidatus Azambacteria bacterium RIFCSPLOWO2_01_FULL_37_9</name>
    <dbReference type="NCBI Taxonomy" id="1797297"/>
    <lineage>
        <taxon>Bacteria</taxon>
        <taxon>Candidatus Azamiibacteriota</taxon>
    </lineage>
</organism>
<dbReference type="Pfam" id="PF12826">
    <property type="entry name" value="HHH_2"/>
    <property type="match status" value="1"/>
</dbReference>
<dbReference type="InterPro" id="IPR012340">
    <property type="entry name" value="NA-bd_OB-fold"/>
</dbReference>
<dbReference type="Gene3D" id="2.40.50.140">
    <property type="entry name" value="Nucleic acid-binding proteins"/>
    <property type="match status" value="1"/>
</dbReference>
<dbReference type="GO" id="GO:0046872">
    <property type="term" value="F:metal ion binding"/>
    <property type="evidence" value="ECO:0007669"/>
    <property type="project" value="UniProtKB-KW"/>
</dbReference>
<dbReference type="Pfam" id="PF03119">
    <property type="entry name" value="DNA_ligase_ZBD"/>
    <property type="match status" value="1"/>
</dbReference>
<dbReference type="InterPro" id="IPR001679">
    <property type="entry name" value="DNA_ligase"/>
</dbReference>
<dbReference type="FunFam" id="2.40.50.140:FF:000012">
    <property type="entry name" value="DNA ligase"/>
    <property type="match status" value="1"/>
</dbReference>
<evidence type="ECO:0000313" key="17">
    <source>
        <dbReference type="Proteomes" id="UP000177947"/>
    </source>
</evidence>
<dbReference type="HAMAP" id="MF_01588">
    <property type="entry name" value="DNA_ligase_A"/>
    <property type="match status" value="1"/>
</dbReference>
<evidence type="ECO:0000256" key="3">
    <source>
        <dbReference type="ARBA" id="ARBA00013308"/>
    </source>
</evidence>
<protein>
    <recommendedName>
        <fullName evidence="3 14">DNA ligase</fullName>
        <ecNumber evidence="2 14">6.5.1.2</ecNumber>
    </recommendedName>
    <alternativeName>
        <fullName evidence="14">Polydeoxyribonucleotide synthase [NAD(+)]</fullName>
    </alternativeName>
</protein>
<dbReference type="NCBIfam" id="TIGR00575">
    <property type="entry name" value="dnlj"/>
    <property type="match status" value="1"/>
</dbReference>
<dbReference type="Proteomes" id="UP000177947">
    <property type="component" value="Unassembled WGS sequence"/>
</dbReference>
<sequence length="698" mass="78927">MTKQQVKERIKKLKKEINHHRYMYHVMDRLDIPEAALDSLKHELFKLEQDYPDLITQDSPTQRVGGQPLAKFKKVAHSTRMLSLEDVFSEEELEEWVARIQKLVLDKKLDFFAELKVDGFAISLEFENGVFAVGSTRGDGMVGEDVTQNLKTIESIPLKLEQTRNRRGIDAELNEKIIKNIDDKIRNGRIEIRGEVYMTKKTFEEINKEQKKRNEPLYANPRNTAAGSIRQLDPKIAASRKLDFLAYDVVTDVGQKTHEEEHLICKMLGFRTDKFACFCGNEKEVMEFWENISRRREKLEYLIDGVVVSVNSNELFEDLGIVGKAPRGAVAFKFAPMEATTKIENIVVHVGRTGALTPVAHLKPVKVAGVTISRASLHNIDEINRLGAKIGDTVIVQRAGDVIPDITKVLTGLRTGKEKKFHMPKNCPVCGENAIRMQGEVAYKCINKKCLAKKRENLYHFVSKKAFNIVGLGPKIIDTLFDQELIQDAADLYDLKEGDLAPIERFAEKSSANLINAIAQSKKISLPKFIYGLGILHVGEETALRLAEQFPQKSDDRSRMTKVGQLLKFFQNLSIEDLQKIPDVGPKVAESIYEWFHDKINIGFLEKLDKVGIGILSQRLNVKSQRLVGLSFVLTGELKSISRDEAKEKIRAFGGAVSESISKKTNYAVVGKNPGSKYDKARELGVKMIKEREFLKMI</sequence>
<dbReference type="SUPFAM" id="SSF50249">
    <property type="entry name" value="Nucleic acid-binding proteins"/>
    <property type="match status" value="1"/>
</dbReference>
<proteinExistence type="inferred from homology"/>
<dbReference type="GO" id="GO:0006281">
    <property type="term" value="P:DNA repair"/>
    <property type="evidence" value="ECO:0007669"/>
    <property type="project" value="UniProtKB-KW"/>
</dbReference>
<evidence type="ECO:0000256" key="14">
    <source>
        <dbReference type="HAMAP-Rule" id="MF_01588"/>
    </source>
</evidence>
<evidence type="ECO:0000256" key="4">
    <source>
        <dbReference type="ARBA" id="ARBA00022598"/>
    </source>
</evidence>
<dbReference type="PANTHER" id="PTHR23389:SF9">
    <property type="entry name" value="DNA LIGASE"/>
    <property type="match status" value="1"/>
</dbReference>
<evidence type="ECO:0000256" key="13">
    <source>
        <dbReference type="ARBA" id="ARBA00060881"/>
    </source>
</evidence>
<dbReference type="Pfam" id="PF00533">
    <property type="entry name" value="BRCT"/>
    <property type="match status" value="1"/>
</dbReference>
<dbReference type="CDD" id="cd17748">
    <property type="entry name" value="BRCT_DNA_ligase_like"/>
    <property type="match status" value="1"/>
</dbReference>
<dbReference type="Gene3D" id="3.30.470.30">
    <property type="entry name" value="DNA ligase/mRNA capping enzyme"/>
    <property type="match status" value="1"/>
</dbReference>
<keyword evidence="11 14" id="KW-0234">DNA repair</keyword>
<dbReference type="Gene3D" id="3.40.50.10190">
    <property type="entry name" value="BRCT domain"/>
    <property type="match status" value="1"/>
</dbReference>
<evidence type="ECO:0000256" key="5">
    <source>
        <dbReference type="ARBA" id="ARBA00022705"/>
    </source>
</evidence>
<dbReference type="InterPro" id="IPR041663">
    <property type="entry name" value="DisA/LigA_HHH"/>
</dbReference>
<dbReference type="InterPro" id="IPR013839">
    <property type="entry name" value="DNAligase_adenylation"/>
</dbReference>
<dbReference type="EMBL" id="MEYQ01000033">
    <property type="protein sequence ID" value="OGD38749.1"/>
    <property type="molecule type" value="Genomic_DNA"/>
</dbReference>
<dbReference type="EC" id="6.5.1.2" evidence="2 14"/>
<comment type="caution">
    <text evidence="14">Lacks conserved residue(s) required for the propagation of feature annotation.</text>
</comment>
<evidence type="ECO:0000256" key="8">
    <source>
        <dbReference type="ARBA" id="ARBA00022833"/>
    </source>
</evidence>
<dbReference type="InterPro" id="IPR003583">
    <property type="entry name" value="Hlx-hairpin-Hlx_DNA-bd_motif"/>
</dbReference>
<keyword evidence="7 14" id="KW-0227">DNA damage</keyword>
<feature type="binding site" evidence="14">
    <location>
        <position position="137"/>
    </location>
    <ligand>
        <name>NAD(+)</name>
        <dbReference type="ChEBI" id="CHEBI:57540"/>
    </ligand>
</feature>
<evidence type="ECO:0000256" key="2">
    <source>
        <dbReference type="ARBA" id="ARBA00012722"/>
    </source>
</evidence>
<feature type="binding site" evidence="14">
    <location>
        <position position="450"/>
    </location>
    <ligand>
        <name>Zn(2+)</name>
        <dbReference type="ChEBI" id="CHEBI:29105"/>
    </ligand>
</feature>
<dbReference type="GO" id="GO:0005829">
    <property type="term" value="C:cytosol"/>
    <property type="evidence" value="ECO:0007669"/>
    <property type="project" value="TreeGrafter"/>
</dbReference>
<dbReference type="FunFam" id="1.10.150.20:FF:000007">
    <property type="entry name" value="DNA ligase"/>
    <property type="match status" value="1"/>
</dbReference>
<reference evidence="16 17" key="1">
    <citation type="journal article" date="2016" name="Nat. Commun.">
        <title>Thousands of microbial genomes shed light on interconnected biogeochemical processes in an aquifer system.</title>
        <authorList>
            <person name="Anantharaman K."/>
            <person name="Brown C.T."/>
            <person name="Hug L.A."/>
            <person name="Sharon I."/>
            <person name="Castelle C.J."/>
            <person name="Probst A.J."/>
            <person name="Thomas B.C."/>
            <person name="Singh A."/>
            <person name="Wilkins M.J."/>
            <person name="Karaoz U."/>
            <person name="Brodie E.L."/>
            <person name="Williams K.H."/>
            <person name="Hubbard S.S."/>
            <person name="Banfield J.F."/>
        </authorList>
    </citation>
    <scope>NUCLEOTIDE SEQUENCE [LARGE SCALE GENOMIC DNA]</scope>
</reference>
<comment type="similarity">
    <text evidence="13 14">Belongs to the NAD-dependent DNA ligase family. LigA subfamily.</text>
</comment>
<dbReference type="AlphaFoldDB" id="A0A1F5C7A7"/>
<evidence type="ECO:0000256" key="1">
    <source>
        <dbReference type="ARBA" id="ARBA00004067"/>
    </source>
</evidence>
<dbReference type="PANTHER" id="PTHR23389">
    <property type="entry name" value="CHROMOSOME TRANSMISSION FIDELITY FACTOR 18"/>
    <property type="match status" value="1"/>
</dbReference>
<dbReference type="Pfam" id="PF03120">
    <property type="entry name" value="OB_DNA_ligase"/>
    <property type="match status" value="1"/>
</dbReference>
<feature type="binding site" evidence="14">
    <location>
        <position position="430"/>
    </location>
    <ligand>
        <name>Zn(2+)</name>
        <dbReference type="ChEBI" id="CHEBI:29105"/>
    </ligand>
</feature>
<evidence type="ECO:0000256" key="12">
    <source>
        <dbReference type="ARBA" id="ARBA00034005"/>
    </source>
</evidence>
<keyword evidence="4 14" id="KW-0436">Ligase</keyword>
<dbReference type="InterPro" id="IPR033136">
    <property type="entry name" value="DNA_ligase_CS"/>
</dbReference>
<dbReference type="GO" id="GO:0003677">
    <property type="term" value="F:DNA binding"/>
    <property type="evidence" value="ECO:0007669"/>
    <property type="project" value="InterPro"/>
</dbReference>
<dbReference type="SUPFAM" id="SSF52113">
    <property type="entry name" value="BRCT domain"/>
    <property type="match status" value="1"/>
</dbReference>
<dbReference type="InterPro" id="IPR036420">
    <property type="entry name" value="BRCT_dom_sf"/>
</dbReference>
<feature type="binding site" evidence="14">
    <location>
        <position position="445"/>
    </location>
    <ligand>
        <name>Zn(2+)</name>
        <dbReference type="ChEBI" id="CHEBI:29105"/>
    </ligand>
</feature>